<dbReference type="PANTHER" id="PTHR22903">
    <property type="entry name" value="PLEKHH PROTEIN"/>
    <property type="match status" value="1"/>
</dbReference>
<dbReference type="EMBL" id="JAODUO010001375">
    <property type="protein sequence ID" value="KAK2165194.1"/>
    <property type="molecule type" value="Genomic_DNA"/>
</dbReference>
<keyword evidence="1" id="KW-0677">Repeat</keyword>
<evidence type="ECO:0000313" key="5">
    <source>
        <dbReference type="Proteomes" id="UP001209878"/>
    </source>
</evidence>
<keyword evidence="5" id="KW-1185">Reference proteome</keyword>
<accession>A0AAD9K5K4</accession>
<dbReference type="PANTHER" id="PTHR22903:SF8">
    <property type="entry name" value="MAX-1A"/>
    <property type="match status" value="1"/>
</dbReference>
<protein>
    <submittedName>
        <fullName evidence="4">Uncharacterized protein</fullName>
    </submittedName>
</protein>
<name>A0AAD9K5K4_RIDPI</name>
<keyword evidence="2" id="KW-0175">Coiled coil</keyword>
<reference evidence="4" key="1">
    <citation type="journal article" date="2023" name="Mol. Biol. Evol.">
        <title>Third-Generation Sequencing Reveals the Adaptive Role of the Epigenome in Three Deep-Sea Polychaetes.</title>
        <authorList>
            <person name="Perez M."/>
            <person name="Aroh O."/>
            <person name="Sun Y."/>
            <person name="Lan Y."/>
            <person name="Juniper S.K."/>
            <person name="Young C.R."/>
            <person name="Angers B."/>
            <person name="Qian P.Y."/>
        </authorList>
    </citation>
    <scope>NUCLEOTIDE SEQUENCE</scope>
    <source>
        <strain evidence="4">R07B-5</strain>
    </source>
</reference>
<evidence type="ECO:0000313" key="4">
    <source>
        <dbReference type="EMBL" id="KAK2165194.1"/>
    </source>
</evidence>
<comment type="caution">
    <text evidence="4">The sequence shown here is derived from an EMBL/GenBank/DDBJ whole genome shotgun (WGS) entry which is preliminary data.</text>
</comment>
<gene>
    <name evidence="4" type="ORF">NP493_1378g00010</name>
</gene>
<sequence>MTTKSQTSQGSSSSSYSSESSLNISRSGDDTATDWKERCVTLEGAMVRYREKVTRIRQVLADKMKQLEERAAEAEERARLSQHKCEGLEQQLLSASVRQPAAVDKKLHMLETMCEEQEQEIAGLQAQLLENQWMMDEMKRRIRDWAGKKLRELEEKNVQLSGDNELLQTQVEELRTRLQALPVDTARHLHRLSVQTDDVRPVSDTSDLSPPVPQRPSDSILETIRLERALELAGVAPAANHSEGGLSHDLVSRRQDPDYQEIEEQEAVREMGRPGREATGKALGKSPVKSSGKSQEKSAGKSTGRSAGPPEVRIERKHFPHTRPPLSIASSTNGSEEMLLELPWSSRQPDPQPASQPSLVQAPPVNSLCPLMSLPSSSGQHYPTLSLPPPHLNHTVSALATLPRRRRDKAAVNSYTNQCADTHIVDRRLLLDTDKTRTKPPTPPMRRQPSWVGSHWTDAY</sequence>
<feature type="region of interest" description="Disordered" evidence="3">
    <location>
        <begin position="434"/>
        <end position="460"/>
    </location>
</feature>
<feature type="region of interest" description="Disordered" evidence="3">
    <location>
        <begin position="263"/>
        <end position="334"/>
    </location>
</feature>
<feature type="coiled-coil region" evidence="2">
    <location>
        <begin position="50"/>
        <end position="177"/>
    </location>
</feature>
<feature type="compositionally biased region" description="Basic and acidic residues" evidence="3">
    <location>
        <begin position="266"/>
        <end position="279"/>
    </location>
</feature>
<evidence type="ECO:0000256" key="2">
    <source>
        <dbReference type="SAM" id="Coils"/>
    </source>
</evidence>
<feature type="region of interest" description="Disordered" evidence="3">
    <location>
        <begin position="194"/>
        <end position="219"/>
    </location>
</feature>
<feature type="compositionally biased region" description="Low complexity" evidence="3">
    <location>
        <begin position="1"/>
        <end position="26"/>
    </location>
</feature>
<feature type="region of interest" description="Disordered" evidence="3">
    <location>
        <begin position="1"/>
        <end position="35"/>
    </location>
</feature>
<proteinExistence type="predicted"/>
<evidence type="ECO:0000256" key="3">
    <source>
        <dbReference type="SAM" id="MobiDB-lite"/>
    </source>
</evidence>
<dbReference type="Proteomes" id="UP001209878">
    <property type="component" value="Unassembled WGS sequence"/>
</dbReference>
<evidence type="ECO:0000256" key="1">
    <source>
        <dbReference type="ARBA" id="ARBA00022737"/>
    </source>
</evidence>
<dbReference type="AlphaFoldDB" id="A0AAD9K5K4"/>
<organism evidence="4 5">
    <name type="scientific">Ridgeia piscesae</name>
    <name type="common">Tubeworm</name>
    <dbReference type="NCBI Taxonomy" id="27915"/>
    <lineage>
        <taxon>Eukaryota</taxon>
        <taxon>Metazoa</taxon>
        <taxon>Spiralia</taxon>
        <taxon>Lophotrochozoa</taxon>
        <taxon>Annelida</taxon>
        <taxon>Polychaeta</taxon>
        <taxon>Sedentaria</taxon>
        <taxon>Canalipalpata</taxon>
        <taxon>Sabellida</taxon>
        <taxon>Siboglinidae</taxon>
        <taxon>Ridgeia</taxon>
    </lineage>
</organism>